<evidence type="ECO:0000256" key="3">
    <source>
        <dbReference type="ARBA" id="ARBA00023134"/>
    </source>
</evidence>
<sequence>MGCLNSSTKDPEKKQSKTIDKKLKRLEAQEHNQYRILLLGAGESGKSTIAKQMKLIHGNGFTKQERKKYQRLIEKNYIYYIQTLIEASKESNIENFDSELLDIVKEVEALEIDRKMTKDLAEKIQKVWESENLQKIYDRFESYHLPESTEYFFNKIEDFAKEDYLPTDEDIFKSRNQTTGVTQIEFQSSGQNFTLIDVGGQRNERRKWINHFENVTAVLFVTSLSEYNQVLFEDEEVNRMNESLELFFEQCNSRWFNDVDFILFLNKMDLFEKKISAFPLKELFSEYDGGDDLDNAKEFIKQKFLEQSKNKRKTIYTHFTTATDTKMVKNVFNIIRDIILNKTLPEIGYI</sequence>
<organism evidence="5 6">
    <name type="scientific">Anaeramoeba flamelloides</name>
    <dbReference type="NCBI Taxonomy" id="1746091"/>
    <lineage>
        <taxon>Eukaryota</taxon>
        <taxon>Metamonada</taxon>
        <taxon>Anaeramoebidae</taxon>
        <taxon>Anaeramoeba</taxon>
    </lineage>
</organism>
<dbReference type="Pfam" id="PF00503">
    <property type="entry name" value="G-alpha"/>
    <property type="match status" value="1"/>
</dbReference>
<dbReference type="SMART" id="SM00275">
    <property type="entry name" value="G_alpha"/>
    <property type="match status" value="1"/>
</dbReference>
<keyword evidence="1" id="KW-0479">Metal-binding</keyword>
<evidence type="ECO:0000256" key="1">
    <source>
        <dbReference type="ARBA" id="ARBA00022723"/>
    </source>
</evidence>
<protein>
    <submittedName>
        <fullName evidence="5">Guanine nucleotide-binding protein g(O) subunit alpha</fullName>
    </submittedName>
</protein>
<dbReference type="EMBL" id="JAOAOG010000168">
    <property type="protein sequence ID" value="KAJ6243397.1"/>
    <property type="molecule type" value="Genomic_DNA"/>
</dbReference>
<dbReference type="InterPro" id="IPR027417">
    <property type="entry name" value="P-loop_NTPase"/>
</dbReference>
<gene>
    <name evidence="5" type="ORF">M0813_21834</name>
</gene>
<dbReference type="PANTHER" id="PTHR10218">
    <property type="entry name" value="GTP-BINDING PROTEIN ALPHA SUBUNIT"/>
    <property type="match status" value="1"/>
</dbReference>
<keyword evidence="6" id="KW-1185">Reference proteome</keyword>
<dbReference type="SUPFAM" id="SSF47895">
    <property type="entry name" value="Transducin (alpha subunit), insertion domain"/>
    <property type="match status" value="1"/>
</dbReference>
<evidence type="ECO:0000256" key="2">
    <source>
        <dbReference type="ARBA" id="ARBA00022741"/>
    </source>
</evidence>
<keyword evidence="2" id="KW-0547">Nucleotide-binding</keyword>
<keyword evidence="3" id="KW-0342">GTP-binding</keyword>
<dbReference type="Gene3D" id="1.10.400.10">
    <property type="entry name" value="GI Alpha 1, domain 2-like"/>
    <property type="match status" value="1"/>
</dbReference>
<evidence type="ECO:0000256" key="4">
    <source>
        <dbReference type="ARBA" id="ARBA00023224"/>
    </source>
</evidence>
<dbReference type="Proteomes" id="UP001150062">
    <property type="component" value="Unassembled WGS sequence"/>
</dbReference>
<dbReference type="SUPFAM" id="SSF52540">
    <property type="entry name" value="P-loop containing nucleoside triphosphate hydrolases"/>
    <property type="match status" value="1"/>
</dbReference>
<evidence type="ECO:0000313" key="5">
    <source>
        <dbReference type="EMBL" id="KAJ6243397.1"/>
    </source>
</evidence>
<comment type="caution">
    <text evidence="5">The sequence shown here is derived from an EMBL/GenBank/DDBJ whole genome shotgun (WGS) entry which is preliminary data.</text>
</comment>
<dbReference type="InterPro" id="IPR011025">
    <property type="entry name" value="GproteinA_insert"/>
</dbReference>
<accession>A0ABQ8YFM0</accession>
<proteinExistence type="predicted"/>
<dbReference type="InterPro" id="IPR001019">
    <property type="entry name" value="Gprotein_alpha_su"/>
</dbReference>
<evidence type="ECO:0000313" key="6">
    <source>
        <dbReference type="Proteomes" id="UP001150062"/>
    </source>
</evidence>
<dbReference type="PANTHER" id="PTHR10218:SF302">
    <property type="entry name" value="GUANINE NUCLEOTIDE-BINDING PROTEIN ALPHA-5 SUBUNIT"/>
    <property type="match status" value="1"/>
</dbReference>
<name>A0ABQ8YFM0_9EUKA</name>
<dbReference type="PRINTS" id="PR00318">
    <property type="entry name" value="GPROTEINA"/>
</dbReference>
<dbReference type="CDD" id="cd00066">
    <property type="entry name" value="G-alpha"/>
    <property type="match status" value="1"/>
</dbReference>
<keyword evidence="4" id="KW-0807">Transducer</keyword>
<dbReference type="Gene3D" id="3.40.50.300">
    <property type="entry name" value="P-loop containing nucleotide triphosphate hydrolases"/>
    <property type="match status" value="1"/>
</dbReference>
<dbReference type="PROSITE" id="PS51882">
    <property type="entry name" value="G_ALPHA"/>
    <property type="match status" value="1"/>
</dbReference>
<reference evidence="5" key="1">
    <citation type="submission" date="2022-08" db="EMBL/GenBank/DDBJ databases">
        <title>Novel sulfate-reducing endosymbionts in the free-living metamonad Anaeramoeba.</title>
        <authorList>
            <person name="Jerlstrom-Hultqvist J."/>
            <person name="Cepicka I."/>
            <person name="Gallot-Lavallee L."/>
            <person name="Salas-Leiva D."/>
            <person name="Curtis B.A."/>
            <person name="Zahonova K."/>
            <person name="Pipaliya S."/>
            <person name="Dacks J."/>
            <person name="Roger A.J."/>
        </authorList>
    </citation>
    <scope>NUCLEOTIDE SEQUENCE</scope>
    <source>
        <strain evidence="5">Schooner1</strain>
    </source>
</reference>